<organism evidence="2 3">
    <name type="scientific">Hexamita inflata</name>
    <dbReference type="NCBI Taxonomy" id="28002"/>
    <lineage>
        <taxon>Eukaryota</taxon>
        <taxon>Metamonada</taxon>
        <taxon>Diplomonadida</taxon>
        <taxon>Hexamitidae</taxon>
        <taxon>Hexamitinae</taxon>
        <taxon>Hexamita</taxon>
    </lineage>
</organism>
<gene>
    <name evidence="2" type="ORF">HINF_LOCUS15580</name>
</gene>
<feature type="transmembrane region" description="Helical" evidence="1">
    <location>
        <begin position="104"/>
        <end position="129"/>
    </location>
</feature>
<sequence length="183" mass="20920">MGQLNIQHLQLQKQITMLSLLPSYGRFSDQPLMPSMLPMKVEVKHFSAVSACAGSSLHYFAPVLSVAAAPFAYVCYAGICLNFLSVFIYGIVHRGLQEDVLNQVLKLIVLLFEQFKVLSVMFQCLVILVKSIHLQGGGGLKFNRYFYFVGEIITKLKKFCKRIIKIYKENHDQYNWINLHEIN</sequence>
<keyword evidence="1" id="KW-1133">Transmembrane helix</keyword>
<dbReference type="Proteomes" id="UP001642409">
    <property type="component" value="Unassembled WGS sequence"/>
</dbReference>
<comment type="caution">
    <text evidence="2">The sequence shown here is derived from an EMBL/GenBank/DDBJ whole genome shotgun (WGS) entry which is preliminary data.</text>
</comment>
<protein>
    <submittedName>
        <fullName evidence="2">Hypothetical_protein</fullName>
    </submittedName>
</protein>
<keyword evidence="1" id="KW-0472">Membrane</keyword>
<proteinExistence type="predicted"/>
<feature type="transmembrane region" description="Helical" evidence="1">
    <location>
        <begin position="71"/>
        <end position="92"/>
    </location>
</feature>
<dbReference type="EMBL" id="CAXDID020000037">
    <property type="protein sequence ID" value="CAL5998115.1"/>
    <property type="molecule type" value="Genomic_DNA"/>
</dbReference>
<evidence type="ECO:0000313" key="2">
    <source>
        <dbReference type="EMBL" id="CAL5998115.1"/>
    </source>
</evidence>
<evidence type="ECO:0000313" key="3">
    <source>
        <dbReference type="Proteomes" id="UP001642409"/>
    </source>
</evidence>
<keyword evidence="3" id="KW-1185">Reference proteome</keyword>
<keyword evidence="1" id="KW-0812">Transmembrane</keyword>
<name>A0ABP1HRR5_9EUKA</name>
<reference evidence="2 3" key="1">
    <citation type="submission" date="2024-07" db="EMBL/GenBank/DDBJ databases">
        <authorList>
            <person name="Akdeniz Z."/>
        </authorList>
    </citation>
    <scope>NUCLEOTIDE SEQUENCE [LARGE SCALE GENOMIC DNA]</scope>
</reference>
<accession>A0ABP1HRR5</accession>
<evidence type="ECO:0000256" key="1">
    <source>
        <dbReference type="SAM" id="Phobius"/>
    </source>
</evidence>